<feature type="transmembrane region" description="Helical" evidence="10">
    <location>
        <begin position="190"/>
        <end position="211"/>
    </location>
</feature>
<reference evidence="11" key="1">
    <citation type="submission" date="2023-10" db="EMBL/GenBank/DDBJ databases">
        <title>Chromosome-level genome of the transformable northern wattle, Acacia crassicarpa.</title>
        <authorList>
            <person name="Massaro I."/>
            <person name="Sinha N.R."/>
            <person name="Poethig S."/>
            <person name="Leichty A.R."/>
        </authorList>
    </citation>
    <scope>NUCLEOTIDE SEQUENCE</scope>
    <source>
        <strain evidence="11">Acra3RX</strain>
        <tissue evidence="11">Leaf</tissue>
    </source>
</reference>
<keyword evidence="5 10" id="KW-0762">Sugar transport</keyword>
<protein>
    <recommendedName>
        <fullName evidence="10">Bidirectional sugar transporter SWEET</fullName>
    </recommendedName>
</protein>
<keyword evidence="6 10" id="KW-0812">Transmembrane</keyword>
<organism evidence="11 12">
    <name type="scientific">Acacia crassicarpa</name>
    <name type="common">northern wattle</name>
    <dbReference type="NCBI Taxonomy" id="499986"/>
    <lineage>
        <taxon>Eukaryota</taxon>
        <taxon>Viridiplantae</taxon>
        <taxon>Streptophyta</taxon>
        <taxon>Embryophyta</taxon>
        <taxon>Tracheophyta</taxon>
        <taxon>Spermatophyta</taxon>
        <taxon>Magnoliopsida</taxon>
        <taxon>eudicotyledons</taxon>
        <taxon>Gunneridae</taxon>
        <taxon>Pentapetalae</taxon>
        <taxon>rosids</taxon>
        <taxon>fabids</taxon>
        <taxon>Fabales</taxon>
        <taxon>Fabaceae</taxon>
        <taxon>Caesalpinioideae</taxon>
        <taxon>mimosoid clade</taxon>
        <taxon>Acacieae</taxon>
        <taxon>Acacia</taxon>
    </lineage>
</organism>
<keyword evidence="4" id="KW-1003">Cell membrane</keyword>
<dbReference type="InterPro" id="IPR047664">
    <property type="entry name" value="SWEET"/>
</dbReference>
<dbReference type="GO" id="GO:0005886">
    <property type="term" value="C:plasma membrane"/>
    <property type="evidence" value="ECO:0007669"/>
    <property type="project" value="UniProtKB-SubCell"/>
</dbReference>
<dbReference type="PANTHER" id="PTHR10791:SF163">
    <property type="entry name" value="BIDIRECTIONAL SUGAR TRANSPORTER SWEET"/>
    <property type="match status" value="1"/>
</dbReference>
<keyword evidence="9 10" id="KW-0472">Membrane</keyword>
<name>A0AAE1J6D8_9FABA</name>
<dbReference type="Proteomes" id="UP001293593">
    <property type="component" value="Unassembled WGS sequence"/>
</dbReference>
<evidence type="ECO:0000256" key="6">
    <source>
        <dbReference type="ARBA" id="ARBA00022692"/>
    </source>
</evidence>
<gene>
    <name evidence="11" type="ORF">QN277_025700</name>
</gene>
<keyword evidence="7" id="KW-0677">Repeat</keyword>
<dbReference type="Pfam" id="PF03083">
    <property type="entry name" value="MtN3_slv"/>
    <property type="match status" value="2"/>
</dbReference>
<comment type="caution">
    <text evidence="11">The sequence shown here is derived from an EMBL/GenBank/DDBJ whole genome shotgun (WGS) entry which is preliminary data.</text>
</comment>
<evidence type="ECO:0000256" key="9">
    <source>
        <dbReference type="ARBA" id="ARBA00023136"/>
    </source>
</evidence>
<keyword evidence="3 10" id="KW-0813">Transport</keyword>
<feature type="transmembrane region" description="Helical" evidence="10">
    <location>
        <begin position="46"/>
        <end position="64"/>
    </location>
</feature>
<comment type="function">
    <text evidence="10">Mediates both low-affinity uptake and efflux of sugar across the membrane.</text>
</comment>
<evidence type="ECO:0000256" key="2">
    <source>
        <dbReference type="ARBA" id="ARBA00007809"/>
    </source>
</evidence>
<feature type="transmembrane region" description="Helical" evidence="10">
    <location>
        <begin position="223"/>
        <end position="241"/>
    </location>
</feature>
<dbReference type="Gene3D" id="1.20.1280.290">
    <property type="match status" value="2"/>
</dbReference>
<comment type="similarity">
    <text evidence="2 10">Belongs to the SWEET sugar transporter family.</text>
</comment>
<evidence type="ECO:0000256" key="7">
    <source>
        <dbReference type="ARBA" id="ARBA00022737"/>
    </source>
</evidence>
<dbReference type="AlphaFoldDB" id="A0AAE1J6D8"/>
<keyword evidence="12" id="KW-1185">Reference proteome</keyword>
<dbReference type="FunFam" id="1.20.1280.290:FF:000003">
    <property type="entry name" value="Bidirectional sugar transporter SWEET"/>
    <property type="match status" value="1"/>
</dbReference>
<feature type="transmembrane region" description="Helical" evidence="10">
    <location>
        <begin position="105"/>
        <end position="124"/>
    </location>
</feature>
<sequence length="242" mass="27462">MALHQHELAFIFGILGNIISFMVFLAPMPTFYLIYKKKTAEGFQSYPYVVALFSCMLWIYYALIKNDATLLLITINSFGIFVEVIYVSIFLFYAPKKLRLATIKLLLLLNVFGFGAMLLSTLYLSHGNTRYQIIQWIRLVVDISDFGAPLLIIRKVIKTRSVEYMPCTLSMFLTANAVMWFFYGLFLKDYFIAVANTLGFLIGMVQMVLYVMYRNARKASGSGGSSALIFLVLVLSGNISVE</sequence>
<evidence type="ECO:0000256" key="8">
    <source>
        <dbReference type="ARBA" id="ARBA00022989"/>
    </source>
</evidence>
<proteinExistence type="inferred from homology"/>
<dbReference type="PANTHER" id="PTHR10791">
    <property type="entry name" value="RAG1-ACTIVATING PROTEIN 1"/>
    <property type="match status" value="1"/>
</dbReference>
<dbReference type="GO" id="GO:0051119">
    <property type="term" value="F:sugar transmembrane transporter activity"/>
    <property type="evidence" value="ECO:0007669"/>
    <property type="project" value="InterPro"/>
</dbReference>
<dbReference type="InterPro" id="IPR004316">
    <property type="entry name" value="SWEET_rpt"/>
</dbReference>
<keyword evidence="8 10" id="KW-1133">Transmembrane helix</keyword>
<evidence type="ECO:0000313" key="12">
    <source>
        <dbReference type="Proteomes" id="UP001293593"/>
    </source>
</evidence>
<evidence type="ECO:0000256" key="4">
    <source>
        <dbReference type="ARBA" id="ARBA00022475"/>
    </source>
</evidence>
<accession>A0AAE1J6D8</accession>
<dbReference type="FunFam" id="1.20.1280.290:FF:000001">
    <property type="entry name" value="Bidirectional sugar transporter SWEET"/>
    <property type="match status" value="1"/>
</dbReference>
<feature type="transmembrane region" description="Helical" evidence="10">
    <location>
        <begin position="165"/>
        <end position="184"/>
    </location>
</feature>
<evidence type="ECO:0000256" key="5">
    <source>
        <dbReference type="ARBA" id="ARBA00022597"/>
    </source>
</evidence>
<evidence type="ECO:0000256" key="10">
    <source>
        <dbReference type="RuleBase" id="RU910715"/>
    </source>
</evidence>
<feature type="transmembrane region" description="Helical" evidence="10">
    <location>
        <begin position="12"/>
        <end position="34"/>
    </location>
</feature>
<dbReference type="GO" id="GO:0008515">
    <property type="term" value="F:sucrose transmembrane transporter activity"/>
    <property type="evidence" value="ECO:0007669"/>
    <property type="project" value="UniProtKB-ARBA"/>
</dbReference>
<evidence type="ECO:0000256" key="3">
    <source>
        <dbReference type="ARBA" id="ARBA00022448"/>
    </source>
</evidence>
<dbReference type="EMBL" id="JAWXYG010000008">
    <property type="protein sequence ID" value="KAK4264540.1"/>
    <property type="molecule type" value="Genomic_DNA"/>
</dbReference>
<evidence type="ECO:0000256" key="1">
    <source>
        <dbReference type="ARBA" id="ARBA00004651"/>
    </source>
</evidence>
<evidence type="ECO:0000313" key="11">
    <source>
        <dbReference type="EMBL" id="KAK4264540.1"/>
    </source>
</evidence>
<feature type="transmembrane region" description="Helical" evidence="10">
    <location>
        <begin position="70"/>
        <end position="93"/>
    </location>
</feature>
<comment type="subcellular location">
    <subcellularLocation>
        <location evidence="1 10">Cell membrane</location>
        <topology evidence="1 10">Multi-pass membrane protein</topology>
    </subcellularLocation>
</comment>